<dbReference type="AlphaFoldDB" id="A0A0G8F302"/>
<evidence type="ECO:0000313" key="1">
    <source>
        <dbReference type="EMBL" id="KLA30815.1"/>
    </source>
</evidence>
<name>A0A0G8F302_BACCE</name>
<accession>A0A0G8F302</accession>
<protein>
    <submittedName>
        <fullName evidence="1">Uncharacterized protein</fullName>
    </submittedName>
</protein>
<sequence length="37" mass="4415">MSMFSNSHHFFFTIHKISSFLYYQNNVPNGMLFVSKI</sequence>
<comment type="caution">
    <text evidence="1">The sequence shown here is derived from an EMBL/GenBank/DDBJ whole genome shotgun (WGS) entry which is preliminary data.</text>
</comment>
<dbReference type="Proteomes" id="UP000035214">
    <property type="component" value="Unassembled WGS sequence"/>
</dbReference>
<proteinExistence type="predicted"/>
<dbReference type="EMBL" id="LCYI01000019">
    <property type="protein sequence ID" value="KLA30815.1"/>
    <property type="molecule type" value="Genomic_DNA"/>
</dbReference>
<reference evidence="1 2" key="1">
    <citation type="submission" date="2015-04" db="EMBL/GenBank/DDBJ databases">
        <title>Draft Genome Sequences of Eight Spore-Forming Food Isolates of Bacillus cereus Genome sequencing.</title>
        <authorList>
            <person name="Krawcyk A.O."/>
            <person name="de Jong A."/>
            <person name="Eijlander R.T."/>
            <person name="Berendsen E.M."/>
            <person name="Holsappel S."/>
            <person name="Wells-Bennik M."/>
            <person name="Kuipers O.P."/>
        </authorList>
    </citation>
    <scope>NUCLEOTIDE SEQUENCE [LARGE SCALE GENOMIC DNA]</scope>
    <source>
        <strain evidence="1 2">B4077</strain>
    </source>
</reference>
<evidence type="ECO:0000313" key="2">
    <source>
        <dbReference type="Proteomes" id="UP000035214"/>
    </source>
</evidence>
<gene>
    <name evidence="1" type="ORF">B4077_4035</name>
</gene>
<organism evidence="1 2">
    <name type="scientific">Bacillus cereus</name>
    <dbReference type="NCBI Taxonomy" id="1396"/>
    <lineage>
        <taxon>Bacteria</taxon>
        <taxon>Bacillati</taxon>
        <taxon>Bacillota</taxon>
        <taxon>Bacilli</taxon>
        <taxon>Bacillales</taxon>
        <taxon>Bacillaceae</taxon>
        <taxon>Bacillus</taxon>
        <taxon>Bacillus cereus group</taxon>
    </lineage>
</organism>